<name>A0A0P7Z154_SCLFO</name>
<feature type="non-terminal residue" evidence="3">
    <location>
        <position position="209"/>
    </location>
</feature>
<protein>
    <recommendedName>
        <fullName evidence="2">FCP1 homology domain-containing protein</fullName>
    </recommendedName>
</protein>
<dbReference type="EMBL" id="JARO02001893">
    <property type="protein sequence ID" value="KPP74124.1"/>
    <property type="molecule type" value="Genomic_DNA"/>
</dbReference>
<feature type="domain" description="FCP1 homology" evidence="2">
    <location>
        <begin position="47"/>
        <end position="206"/>
    </location>
</feature>
<dbReference type="PANTHER" id="PTHR12210">
    <property type="entry name" value="DULLARD PROTEIN PHOSPHATASE"/>
    <property type="match status" value="1"/>
</dbReference>
<dbReference type="InterPro" id="IPR036412">
    <property type="entry name" value="HAD-like_sf"/>
</dbReference>
<dbReference type="STRING" id="113540.ENSSFOP00015032099"/>
<dbReference type="InterPro" id="IPR023214">
    <property type="entry name" value="HAD_sf"/>
</dbReference>
<dbReference type="Proteomes" id="UP000034805">
    <property type="component" value="Unassembled WGS sequence"/>
</dbReference>
<dbReference type="InterPro" id="IPR011948">
    <property type="entry name" value="Dullard_phosphatase"/>
</dbReference>
<dbReference type="Pfam" id="PF03031">
    <property type="entry name" value="NIF"/>
    <property type="match status" value="1"/>
</dbReference>
<keyword evidence="1" id="KW-0904">Protein phosphatase</keyword>
<evidence type="ECO:0000259" key="2">
    <source>
        <dbReference type="PROSITE" id="PS50969"/>
    </source>
</evidence>
<dbReference type="SMART" id="SM00577">
    <property type="entry name" value="CPDc"/>
    <property type="match status" value="1"/>
</dbReference>
<dbReference type="FunFam" id="3.40.50.1000:FF:000093">
    <property type="entry name" value="NLI interacting factor-like phosphatase family protein"/>
    <property type="match status" value="1"/>
</dbReference>
<dbReference type="PROSITE" id="PS50969">
    <property type="entry name" value="FCP1"/>
    <property type="match status" value="1"/>
</dbReference>
<evidence type="ECO:0000313" key="3">
    <source>
        <dbReference type="EMBL" id="KPP74124.1"/>
    </source>
</evidence>
<dbReference type="InterPro" id="IPR050365">
    <property type="entry name" value="TIM50"/>
</dbReference>
<organism evidence="3 4">
    <name type="scientific">Scleropages formosus</name>
    <name type="common">Asian bonytongue</name>
    <name type="synonym">Osteoglossum formosum</name>
    <dbReference type="NCBI Taxonomy" id="113540"/>
    <lineage>
        <taxon>Eukaryota</taxon>
        <taxon>Metazoa</taxon>
        <taxon>Chordata</taxon>
        <taxon>Craniata</taxon>
        <taxon>Vertebrata</taxon>
        <taxon>Euteleostomi</taxon>
        <taxon>Actinopterygii</taxon>
        <taxon>Neopterygii</taxon>
        <taxon>Teleostei</taxon>
        <taxon>Osteoglossocephala</taxon>
        <taxon>Osteoglossomorpha</taxon>
        <taxon>Osteoglossiformes</taxon>
        <taxon>Osteoglossidae</taxon>
        <taxon>Scleropages</taxon>
    </lineage>
</organism>
<comment type="caution">
    <text evidence="3">The sequence shown here is derived from an EMBL/GenBank/DDBJ whole genome shotgun (WGS) entry which is preliminary data.</text>
</comment>
<dbReference type="NCBIfam" id="TIGR02251">
    <property type="entry name" value="HIF-SF_euk"/>
    <property type="match status" value="1"/>
</dbReference>
<evidence type="ECO:0000256" key="1">
    <source>
        <dbReference type="ARBA" id="ARBA00022912"/>
    </source>
</evidence>
<proteinExistence type="predicted"/>
<reference evidence="3 4" key="1">
    <citation type="submission" date="2015-08" db="EMBL/GenBank/DDBJ databases">
        <title>The genome of the Asian arowana (Scleropages formosus).</title>
        <authorList>
            <person name="Tan M.H."/>
            <person name="Gan H.M."/>
            <person name="Croft L.J."/>
            <person name="Austin C.M."/>
        </authorList>
    </citation>
    <scope>NUCLEOTIDE SEQUENCE [LARGE SCALE GENOMIC DNA]</scope>
    <source>
        <strain evidence="3">Aro1</strain>
    </source>
</reference>
<feature type="non-terminal residue" evidence="3">
    <location>
        <position position="1"/>
    </location>
</feature>
<evidence type="ECO:0000313" key="4">
    <source>
        <dbReference type="Proteomes" id="UP000034805"/>
    </source>
</evidence>
<keyword evidence="1" id="KW-0378">Hydrolase</keyword>
<sequence length="209" mass="24284">VATQENPAECSDEEDVPVVRSYTFIKNIPSQSLLSKPCVREIPLKTRSTPEATLVLDLEETLVYSSLSMIAKASYTFDIHFQDCEYKVYLILRPYVKEFLNRMSKHFEIFVYTSAKKEYAEKILEILDSEKKSFRHRLYREDCFCVLGHYVKDLGVLERDLAKTVVLGTAPHTFPYHVMNMIPIKSWTGDKEDKELQKLVPYLEKLSEA</sequence>
<dbReference type="Gene3D" id="3.40.50.1000">
    <property type="entry name" value="HAD superfamily/HAD-like"/>
    <property type="match status" value="1"/>
</dbReference>
<gene>
    <name evidence="3" type="ORF">Z043_106746</name>
</gene>
<dbReference type="InterPro" id="IPR004274">
    <property type="entry name" value="FCP1_dom"/>
</dbReference>
<dbReference type="CDD" id="cd07521">
    <property type="entry name" value="HAD_FCP1-like"/>
    <property type="match status" value="1"/>
</dbReference>
<dbReference type="GO" id="GO:0004721">
    <property type="term" value="F:phosphoprotein phosphatase activity"/>
    <property type="evidence" value="ECO:0007669"/>
    <property type="project" value="UniProtKB-KW"/>
</dbReference>
<dbReference type="SUPFAM" id="SSF56784">
    <property type="entry name" value="HAD-like"/>
    <property type="match status" value="1"/>
</dbReference>
<dbReference type="AlphaFoldDB" id="A0A0P7Z154"/>
<accession>A0A0P7Z154</accession>